<sequence>MVACTGRVLIKLVSGMSMCVEQPRKPESAVPTTACTTSSLYGCVCRVPLSSECTLGLLGSDAPKRQSRLTSVWTTLVVPAKFSGSVTWATLLLVSYSEAGVLSHGTSQGCDALCPAREASLLPGVTLDTSGLTAASRWVTAWYTHLSLLHKEPSWTPVTALPSVAPWRLLRATRGSLYLSFGLFLGSVSCFHCMPGTPPRLTSVWAPPVSQRSPLVRSVGLLSARLLLCAEGEVLSHGTSQGCDALCQAL</sequence>
<organism evidence="1 2">
    <name type="scientific">Pleurodeles waltl</name>
    <name type="common">Iberian ribbed newt</name>
    <dbReference type="NCBI Taxonomy" id="8319"/>
    <lineage>
        <taxon>Eukaryota</taxon>
        <taxon>Metazoa</taxon>
        <taxon>Chordata</taxon>
        <taxon>Craniata</taxon>
        <taxon>Vertebrata</taxon>
        <taxon>Euteleostomi</taxon>
        <taxon>Amphibia</taxon>
        <taxon>Batrachia</taxon>
        <taxon>Caudata</taxon>
        <taxon>Salamandroidea</taxon>
        <taxon>Salamandridae</taxon>
        <taxon>Pleurodelinae</taxon>
        <taxon>Pleurodeles</taxon>
    </lineage>
</organism>
<evidence type="ECO:0000313" key="1">
    <source>
        <dbReference type="EMBL" id="KAJ1165067.1"/>
    </source>
</evidence>
<dbReference type="AlphaFoldDB" id="A0AAV7SLU0"/>
<dbReference type="EMBL" id="JANPWB010000008">
    <property type="protein sequence ID" value="KAJ1165067.1"/>
    <property type="molecule type" value="Genomic_DNA"/>
</dbReference>
<dbReference type="Proteomes" id="UP001066276">
    <property type="component" value="Chromosome 4_2"/>
</dbReference>
<gene>
    <name evidence="1" type="ORF">NDU88_005497</name>
</gene>
<name>A0AAV7SLU0_PLEWA</name>
<proteinExistence type="predicted"/>
<reference evidence="1" key="1">
    <citation type="journal article" date="2022" name="bioRxiv">
        <title>Sequencing and chromosome-scale assembly of the giantPleurodeles waltlgenome.</title>
        <authorList>
            <person name="Brown T."/>
            <person name="Elewa A."/>
            <person name="Iarovenko S."/>
            <person name="Subramanian E."/>
            <person name="Araus A.J."/>
            <person name="Petzold A."/>
            <person name="Susuki M."/>
            <person name="Suzuki K.-i.T."/>
            <person name="Hayashi T."/>
            <person name="Toyoda A."/>
            <person name="Oliveira C."/>
            <person name="Osipova E."/>
            <person name="Leigh N.D."/>
            <person name="Simon A."/>
            <person name="Yun M.H."/>
        </authorList>
    </citation>
    <scope>NUCLEOTIDE SEQUENCE</scope>
    <source>
        <strain evidence="1">20211129_DDA</strain>
        <tissue evidence="1">Liver</tissue>
    </source>
</reference>
<protein>
    <submittedName>
        <fullName evidence="1">Uncharacterized protein</fullName>
    </submittedName>
</protein>
<accession>A0AAV7SLU0</accession>
<evidence type="ECO:0000313" key="2">
    <source>
        <dbReference type="Proteomes" id="UP001066276"/>
    </source>
</evidence>
<keyword evidence="2" id="KW-1185">Reference proteome</keyword>
<comment type="caution">
    <text evidence="1">The sequence shown here is derived from an EMBL/GenBank/DDBJ whole genome shotgun (WGS) entry which is preliminary data.</text>
</comment>